<name>A0A328CC80_9DELT</name>
<dbReference type="GO" id="GO:0005886">
    <property type="term" value="C:plasma membrane"/>
    <property type="evidence" value="ECO:0007669"/>
    <property type="project" value="UniProtKB-SubCell"/>
</dbReference>
<keyword evidence="7 8" id="KW-0472">Membrane</keyword>
<proteinExistence type="inferred from homology"/>
<gene>
    <name evidence="9" type="ORF">DL240_03535</name>
</gene>
<evidence type="ECO:0000256" key="6">
    <source>
        <dbReference type="ARBA" id="ARBA00022989"/>
    </source>
</evidence>
<feature type="transmembrane region" description="Helical" evidence="8">
    <location>
        <begin position="30"/>
        <end position="48"/>
    </location>
</feature>
<dbReference type="OrthoDB" id="5432829at2"/>
<dbReference type="PANTHER" id="PTHR34702:SF1">
    <property type="entry name" value="NA(+)_H(+) ANTIPORTER SUBUNIT F"/>
    <property type="match status" value="1"/>
</dbReference>
<evidence type="ECO:0000256" key="1">
    <source>
        <dbReference type="ARBA" id="ARBA00004651"/>
    </source>
</evidence>
<dbReference type="GO" id="GO:0015385">
    <property type="term" value="F:sodium:proton antiporter activity"/>
    <property type="evidence" value="ECO:0007669"/>
    <property type="project" value="TreeGrafter"/>
</dbReference>
<evidence type="ECO:0000256" key="7">
    <source>
        <dbReference type="ARBA" id="ARBA00023136"/>
    </source>
</evidence>
<keyword evidence="3" id="KW-0813">Transport</keyword>
<dbReference type="Proteomes" id="UP000249169">
    <property type="component" value="Unassembled WGS sequence"/>
</dbReference>
<evidence type="ECO:0000256" key="2">
    <source>
        <dbReference type="ARBA" id="ARBA00009212"/>
    </source>
</evidence>
<dbReference type="Pfam" id="PF04066">
    <property type="entry name" value="MrpF_PhaF"/>
    <property type="match status" value="1"/>
</dbReference>
<keyword evidence="4" id="KW-1003">Cell membrane</keyword>
<feature type="transmembrane region" description="Helical" evidence="8">
    <location>
        <begin position="55"/>
        <end position="74"/>
    </location>
</feature>
<comment type="similarity">
    <text evidence="2">Belongs to the CPA3 antiporters (TC 2.A.63) subunit F family.</text>
</comment>
<evidence type="ECO:0000256" key="4">
    <source>
        <dbReference type="ARBA" id="ARBA00022475"/>
    </source>
</evidence>
<comment type="subcellular location">
    <subcellularLocation>
        <location evidence="1">Cell membrane</location>
        <topology evidence="1">Multi-pass membrane protein</topology>
    </subcellularLocation>
</comment>
<organism evidence="9 10">
    <name type="scientific">Lujinxingia litoralis</name>
    <dbReference type="NCBI Taxonomy" id="2211119"/>
    <lineage>
        <taxon>Bacteria</taxon>
        <taxon>Deltaproteobacteria</taxon>
        <taxon>Bradymonadales</taxon>
        <taxon>Lujinxingiaceae</taxon>
        <taxon>Lujinxingia</taxon>
    </lineage>
</organism>
<keyword evidence="10" id="KW-1185">Reference proteome</keyword>
<evidence type="ECO:0000313" key="10">
    <source>
        <dbReference type="Proteomes" id="UP000249169"/>
    </source>
</evidence>
<comment type="caution">
    <text evidence="9">The sequence shown here is derived from an EMBL/GenBank/DDBJ whole genome shotgun (WGS) entry which is preliminary data.</text>
</comment>
<dbReference type="RefSeq" id="WP_111728468.1">
    <property type="nucleotide sequence ID" value="NZ_QHKO01000001.1"/>
</dbReference>
<evidence type="ECO:0000256" key="3">
    <source>
        <dbReference type="ARBA" id="ARBA00022448"/>
    </source>
</evidence>
<protein>
    <recommendedName>
        <fullName evidence="11">Multiple resistance and pH regulation protein F</fullName>
    </recommendedName>
</protein>
<keyword evidence="5 8" id="KW-0812">Transmembrane</keyword>
<keyword evidence="6 8" id="KW-1133">Transmembrane helix</keyword>
<evidence type="ECO:0008006" key="11">
    <source>
        <dbReference type="Google" id="ProtNLM"/>
    </source>
</evidence>
<evidence type="ECO:0000313" key="9">
    <source>
        <dbReference type="EMBL" id="RAL25296.1"/>
    </source>
</evidence>
<dbReference type="AlphaFoldDB" id="A0A328CC80"/>
<accession>A0A328CC80</accession>
<evidence type="ECO:0000256" key="5">
    <source>
        <dbReference type="ARBA" id="ARBA00022692"/>
    </source>
</evidence>
<sequence length="84" mass="8754">MMVVAVMVMGSFSAAIIRIWRGPSGADRMMGAQLFGSSGAAVVLVLAGMAQEWGLIDVALVFAALAAVTVVAFVERTERAAEPR</sequence>
<dbReference type="PANTHER" id="PTHR34702">
    <property type="entry name" value="NA(+)/H(+) ANTIPORTER SUBUNIT F1"/>
    <property type="match status" value="1"/>
</dbReference>
<dbReference type="InterPro" id="IPR007208">
    <property type="entry name" value="MrpF/PhaF-like"/>
</dbReference>
<reference evidence="9 10" key="1">
    <citation type="submission" date="2018-05" db="EMBL/GenBank/DDBJ databases">
        <title>Lujinxingia marina gen. nov. sp. nov., a new facultative anaerobic member of the class Deltaproteobacteria, and proposal of Lujinxingaceae fam. nov.</title>
        <authorList>
            <person name="Li C.-M."/>
        </authorList>
    </citation>
    <scope>NUCLEOTIDE SEQUENCE [LARGE SCALE GENOMIC DNA]</scope>
    <source>
        <strain evidence="9 10">B210</strain>
    </source>
</reference>
<evidence type="ECO:0000256" key="8">
    <source>
        <dbReference type="SAM" id="Phobius"/>
    </source>
</evidence>
<dbReference type="EMBL" id="QHKO01000001">
    <property type="protein sequence ID" value="RAL25296.1"/>
    <property type="molecule type" value="Genomic_DNA"/>
</dbReference>